<feature type="compositionally biased region" description="Basic and acidic residues" evidence="2">
    <location>
        <begin position="297"/>
        <end position="317"/>
    </location>
</feature>
<feature type="compositionally biased region" description="Acidic residues" evidence="2">
    <location>
        <begin position="56"/>
        <end position="72"/>
    </location>
</feature>
<feature type="region of interest" description="Disordered" evidence="2">
    <location>
        <begin position="107"/>
        <end position="127"/>
    </location>
</feature>
<keyword evidence="5" id="KW-1185">Reference proteome</keyword>
<feature type="region of interest" description="Disordered" evidence="2">
    <location>
        <begin position="370"/>
        <end position="489"/>
    </location>
</feature>
<feature type="compositionally biased region" description="Acidic residues" evidence="2">
    <location>
        <begin position="428"/>
        <end position="437"/>
    </location>
</feature>
<dbReference type="GO" id="GO:0000447">
    <property type="term" value="P:endonucleolytic cleavage in ITS1 to separate SSU-rRNA from 5.8S rRNA and LSU-rRNA from tricistronic rRNA transcript (SSU-rRNA, 5.8S rRNA, LSU-rRNA)"/>
    <property type="evidence" value="ECO:0007669"/>
    <property type="project" value="TreeGrafter"/>
</dbReference>
<dbReference type="AlphaFoldDB" id="A0AAD5RZV8"/>
<dbReference type="InterPro" id="IPR024626">
    <property type="entry name" value="Kri1-like_C"/>
</dbReference>
<evidence type="ECO:0000259" key="3">
    <source>
        <dbReference type="Pfam" id="PF12936"/>
    </source>
</evidence>
<feature type="region of interest" description="Disordered" evidence="2">
    <location>
        <begin position="1"/>
        <end position="73"/>
    </location>
</feature>
<accession>A0AAD5RZV8</accession>
<evidence type="ECO:0000313" key="5">
    <source>
        <dbReference type="Proteomes" id="UP001201980"/>
    </source>
</evidence>
<dbReference type="GO" id="GO:0030686">
    <property type="term" value="C:90S preribosome"/>
    <property type="evidence" value="ECO:0007669"/>
    <property type="project" value="TreeGrafter"/>
</dbReference>
<dbReference type="Proteomes" id="UP001201980">
    <property type="component" value="Unassembled WGS sequence"/>
</dbReference>
<feature type="compositionally biased region" description="Basic and acidic residues" evidence="2">
    <location>
        <begin position="473"/>
        <end position="482"/>
    </location>
</feature>
<dbReference type="PANTHER" id="PTHR14490">
    <property type="entry name" value="ZINC FINGER, ZZ TYPE"/>
    <property type="match status" value="1"/>
</dbReference>
<gene>
    <name evidence="4" type="ORF">MKZ38_006502</name>
</gene>
<feature type="compositionally biased region" description="Basic and acidic residues" evidence="2">
    <location>
        <begin position="182"/>
        <end position="192"/>
    </location>
</feature>
<feature type="compositionally biased region" description="Basic and acidic residues" evidence="2">
    <location>
        <begin position="401"/>
        <end position="413"/>
    </location>
</feature>
<feature type="domain" description="Kri1-like C-terminal" evidence="3">
    <location>
        <begin position="490"/>
        <end position="581"/>
    </location>
</feature>
<comment type="caution">
    <text evidence="4">The sequence shown here is derived from an EMBL/GenBank/DDBJ whole genome shotgun (WGS) entry which is preliminary data.</text>
</comment>
<feature type="compositionally biased region" description="Basic residues" evidence="2">
    <location>
        <begin position="650"/>
        <end position="659"/>
    </location>
</feature>
<reference evidence="4" key="1">
    <citation type="submission" date="2022-07" db="EMBL/GenBank/DDBJ databases">
        <title>Draft genome sequence of Zalerion maritima ATCC 34329, a (micro)plastics degrading marine fungus.</title>
        <authorList>
            <person name="Paco A."/>
            <person name="Goncalves M.F.M."/>
            <person name="Rocha-Santos T.A.P."/>
            <person name="Alves A."/>
        </authorList>
    </citation>
    <scope>NUCLEOTIDE SEQUENCE</scope>
    <source>
        <strain evidence="4">ATCC 34329</strain>
    </source>
</reference>
<feature type="compositionally biased region" description="Acidic residues" evidence="2">
    <location>
        <begin position="449"/>
        <end position="462"/>
    </location>
</feature>
<proteinExistence type="inferred from homology"/>
<evidence type="ECO:0000313" key="4">
    <source>
        <dbReference type="EMBL" id="KAJ2907208.1"/>
    </source>
</evidence>
<dbReference type="EMBL" id="JAKWBI020000003">
    <property type="protein sequence ID" value="KAJ2907208.1"/>
    <property type="molecule type" value="Genomic_DNA"/>
</dbReference>
<dbReference type="GO" id="GO:0005730">
    <property type="term" value="C:nucleolus"/>
    <property type="evidence" value="ECO:0007669"/>
    <property type="project" value="TreeGrafter"/>
</dbReference>
<name>A0AAD5RZV8_9PEZI</name>
<feature type="compositionally biased region" description="Acidic residues" evidence="2">
    <location>
        <begin position="635"/>
        <end position="644"/>
    </location>
</feature>
<feature type="compositionally biased region" description="Basic residues" evidence="2">
    <location>
        <begin position="562"/>
        <end position="576"/>
    </location>
</feature>
<protein>
    <recommendedName>
        <fullName evidence="3">Kri1-like C-terminal domain-containing protein</fullName>
    </recommendedName>
</protein>
<dbReference type="Pfam" id="PF05178">
    <property type="entry name" value="Kri1"/>
    <property type="match status" value="1"/>
</dbReference>
<dbReference type="InterPro" id="IPR018034">
    <property type="entry name" value="Kri1"/>
</dbReference>
<feature type="region of interest" description="Disordered" evidence="2">
    <location>
        <begin position="582"/>
        <end position="665"/>
    </location>
</feature>
<feature type="region of interest" description="Disordered" evidence="2">
    <location>
        <begin position="280"/>
        <end position="317"/>
    </location>
</feature>
<evidence type="ECO:0000256" key="1">
    <source>
        <dbReference type="ARBA" id="ARBA00007473"/>
    </source>
</evidence>
<feature type="compositionally biased region" description="Acidic residues" evidence="2">
    <location>
        <begin position="377"/>
        <end position="391"/>
    </location>
</feature>
<dbReference type="PANTHER" id="PTHR14490:SF5">
    <property type="entry name" value="PROTEIN KRI1 HOMOLOG"/>
    <property type="match status" value="1"/>
</dbReference>
<feature type="region of interest" description="Disordered" evidence="2">
    <location>
        <begin position="168"/>
        <end position="221"/>
    </location>
</feature>
<sequence>MPPDNRQSLFDDESDGEGVSAPEFKVNKEYARRFEHNKKREEIHRLEEKYKKGNADEEGDESSDSESEDEDAFLATEQVDAEINAVLNAIKNKDPKLKDKSYKWYKSLDEAETDPTPKPKEEKPVTLRDYHRINLLKTVNGEDEEELAGDAPKTYVQEQEEIKKAIAEEVAKHDDESDDGEDFFRAKEKPKALDAASGVHPSRAAKMVKKEGLPDPDQDPEAFLMSYASSRAWVSEDKDPNWAAFNSDDEDEDNRMEQIEHAFNMRFEDPEKSNDIIRTYARTDGSVRRNKATARQSKREQEKELKAAEKKERHEERARLRRLKIEESEEKLRKIKEAAGMSGKAIADEDLMKLLDDAWDDDKWEEAMKDRFGDSYYAEEDAVMGERDEAEGEKKKKPKKPKWDDDIDIKDLVPDFEDNEKLTISLTDVEDDDEEDGGALVNAGRKDDEEVEEASDDDEEASESQKRRSNKDRKRERQEAKSKARRERVKLEALVDSKMELDDPTALKTNAGGRMAFRYRETSPSSFGLTARDILLAPSDQALNEFAGLKKYATWRDEEKKKRDRKKLGKKARLKQWRKETYGDQFTQTGPTFGFEKLIKSGGGSAPLAQGPVAEKNYWEKKEKKRQKRRTSEDKTDDDAEVQGEQEGKNKKKRRRKNKKSEVAA</sequence>
<comment type="similarity">
    <text evidence="1">Belongs to the KRI1 family.</text>
</comment>
<organism evidence="4 5">
    <name type="scientific">Zalerion maritima</name>
    <dbReference type="NCBI Taxonomy" id="339359"/>
    <lineage>
        <taxon>Eukaryota</taxon>
        <taxon>Fungi</taxon>
        <taxon>Dikarya</taxon>
        <taxon>Ascomycota</taxon>
        <taxon>Pezizomycotina</taxon>
        <taxon>Sordariomycetes</taxon>
        <taxon>Lulworthiomycetidae</taxon>
        <taxon>Lulworthiales</taxon>
        <taxon>Lulworthiaceae</taxon>
        <taxon>Zalerion</taxon>
    </lineage>
</organism>
<feature type="compositionally biased region" description="Basic and acidic residues" evidence="2">
    <location>
        <begin position="25"/>
        <end position="55"/>
    </location>
</feature>
<feature type="region of interest" description="Disordered" evidence="2">
    <location>
        <begin position="557"/>
        <end position="576"/>
    </location>
</feature>
<dbReference type="Pfam" id="PF12936">
    <property type="entry name" value="Kri1_C"/>
    <property type="match status" value="1"/>
</dbReference>
<evidence type="ECO:0000256" key="2">
    <source>
        <dbReference type="SAM" id="MobiDB-lite"/>
    </source>
</evidence>